<accession>U6G3U2</accession>
<proteinExistence type="predicted"/>
<evidence type="ECO:0000313" key="2">
    <source>
        <dbReference type="EMBL" id="CDI73968.1"/>
    </source>
</evidence>
<organism evidence="2 3">
    <name type="scientific">Eimeria praecox</name>
    <dbReference type="NCBI Taxonomy" id="51316"/>
    <lineage>
        <taxon>Eukaryota</taxon>
        <taxon>Sar</taxon>
        <taxon>Alveolata</taxon>
        <taxon>Apicomplexa</taxon>
        <taxon>Conoidasida</taxon>
        <taxon>Coccidia</taxon>
        <taxon>Eucoccidiorida</taxon>
        <taxon>Eimeriorina</taxon>
        <taxon>Eimeriidae</taxon>
        <taxon>Eimeria</taxon>
    </lineage>
</organism>
<sequence>MASCLLETAFGIDFEAQETAESARTALAEIPFLLAELNALRLLQLQRLQKEEQQHRRWLSSLVPNQRLQSILQLCRRSLLQVQHESASEYAADDAAAAAHLPDCNNLCSSNSRNRNRITWPILYSVERVDSWNAILRAVTALKDEQEKAWRSGTLLQSSDICMAIVDFAYDLQLVCFYSSVSIQPSSSELREEHSQVEKQLRQEQQQQQKQQRQQQRNRMARKKQRHRREQKSGCFGQQQQELTNFLESLIVQMGRSTTRLCVHEQTQVHKVRELWDVLEDVLGQVEWFEVKAATKLAAGAAEAALHLEVAAARRAAATQPQRAALMDLPWLLMHINNLKVQQLQQQLQELQQQLKHQHMPLQVQPHTVIAARELMALILQPHPGVVDPNDAELLEQELPKLGCKYRMMHEGQSRMVRNMAQQQQLQLLLLLSSRSCAALFSFLADVRRCCSYSDISQRQEEQLLQLPVEKLSGEPQAPHIRRMLQQNQKELLRQHEDILRLVRKEISELENSLSIAAGREPTTAIKAAAAASTAVYRRLWRNHKKGPETCWWQRLIFWRPLLSFSGISVLLRPG</sequence>
<reference evidence="2" key="1">
    <citation type="submission" date="2013-10" db="EMBL/GenBank/DDBJ databases">
        <title>Genomic analysis of the causative agents of coccidiosis in chickens.</title>
        <authorList>
            <person name="Reid A.J."/>
            <person name="Blake D."/>
            <person name="Billington K."/>
            <person name="Browne H."/>
            <person name="Dunn M."/>
            <person name="Hung S."/>
            <person name="Kawahara F."/>
            <person name="Miranda-Saavedra D."/>
            <person name="Mourier T."/>
            <person name="Nagra H."/>
            <person name="Otto T.D."/>
            <person name="Rawlings N."/>
            <person name="Sanchez A."/>
            <person name="Sanders M."/>
            <person name="Subramaniam C."/>
            <person name="Tay Y."/>
            <person name="Dear P."/>
            <person name="Doerig C."/>
            <person name="Gruber A."/>
            <person name="Parkinson J."/>
            <person name="Shirley M."/>
            <person name="Wan K.L."/>
            <person name="Berriman M."/>
            <person name="Tomley F."/>
            <person name="Pain A."/>
        </authorList>
    </citation>
    <scope>NUCLEOTIDE SEQUENCE [LARGE SCALE GENOMIC DNA]</scope>
    <source>
        <strain evidence="2">Houghton</strain>
    </source>
</reference>
<dbReference type="AlphaFoldDB" id="U6G3U2"/>
<feature type="region of interest" description="Disordered" evidence="1">
    <location>
        <begin position="192"/>
        <end position="236"/>
    </location>
</feature>
<evidence type="ECO:0000256" key="1">
    <source>
        <dbReference type="SAM" id="MobiDB-lite"/>
    </source>
</evidence>
<evidence type="ECO:0000313" key="3">
    <source>
        <dbReference type="Proteomes" id="UP000018201"/>
    </source>
</evidence>
<dbReference type="OrthoDB" id="10674601at2759"/>
<dbReference type="Proteomes" id="UP000018201">
    <property type="component" value="Unassembled WGS sequence"/>
</dbReference>
<dbReference type="VEuPathDB" id="ToxoDB:EPH_0009900"/>
<reference evidence="2" key="2">
    <citation type="submission" date="2013-10" db="EMBL/GenBank/DDBJ databases">
        <authorList>
            <person name="Aslett M."/>
        </authorList>
    </citation>
    <scope>NUCLEOTIDE SEQUENCE [LARGE SCALE GENOMIC DNA]</scope>
    <source>
        <strain evidence="2">Houghton</strain>
    </source>
</reference>
<feature type="compositionally biased region" description="Basic residues" evidence="1">
    <location>
        <begin position="219"/>
        <end position="230"/>
    </location>
</feature>
<keyword evidence="3" id="KW-1185">Reference proteome</keyword>
<protein>
    <submittedName>
        <fullName evidence="2">Uncharacterized protein</fullName>
    </submittedName>
</protein>
<feature type="compositionally biased region" description="Low complexity" evidence="1">
    <location>
        <begin position="203"/>
        <end position="218"/>
    </location>
</feature>
<name>U6G3U2_9EIME</name>
<feature type="compositionally biased region" description="Basic and acidic residues" evidence="1">
    <location>
        <begin position="192"/>
        <end position="202"/>
    </location>
</feature>
<gene>
    <name evidence="2" type="ORF">EPH_0009900</name>
</gene>
<dbReference type="EMBL" id="HG689324">
    <property type="protein sequence ID" value="CDI73968.1"/>
    <property type="molecule type" value="Genomic_DNA"/>
</dbReference>